<proteinExistence type="predicted"/>
<evidence type="ECO:0000313" key="2">
    <source>
        <dbReference type="Proteomes" id="UP000199093"/>
    </source>
</evidence>
<keyword evidence="2" id="KW-1185">Reference proteome</keyword>
<protein>
    <submittedName>
        <fullName evidence="1">Uncharacterized protein</fullName>
    </submittedName>
</protein>
<dbReference type="AlphaFoldDB" id="A0A1G8V0U0"/>
<accession>A0A1G8V0U0</accession>
<dbReference type="EMBL" id="FNEJ01000060">
    <property type="protein sequence ID" value="SDJ59589.1"/>
    <property type="molecule type" value="Genomic_DNA"/>
</dbReference>
<gene>
    <name evidence="1" type="ORF">SAMN04487993_10602</name>
</gene>
<sequence>MGTRARLMVVAALLLGVCAPPPKLEPRERTVLAWLASDFVGSRFGGAVAPSPAFGRSQAALLEREADLLAAGGCVVPQLSLSLRSGGTAGFKISALATLIQLVCDAVTGDILDLFALSPETLTSVRLTGRES</sequence>
<dbReference type="Proteomes" id="UP000199093">
    <property type="component" value="Unassembled WGS sequence"/>
</dbReference>
<organism evidence="1 2">
    <name type="scientific">Salipiger marinus</name>
    <dbReference type="NCBI Taxonomy" id="555512"/>
    <lineage>
        <taxon>Bacteria</taxon>
        <taxon>Pseudomonadati</taxon>
        <taxon>Pseudomonadota</taxon>
        <taxon>Alphaproteobacteria</taxon>
        <taxon>Rhodobacterales</taxon>
        <taxon>Roseobacteraceae</taxon>
        <taxon>Salipiger</taxon>
    </lineage>
</organism>
<dbReference type="STRING" id="555512.SAMN04487993_10602"/>
<name>A0A1G8V0U0_9RHOB</name>
<reference evidence="1 2" key="1">
    <citation type="submission" date="2016-10" db="EMBL/GenBank/DDBJ databases">
        <authorList>
            <person name="de Groot N.N."/>
        </authorList>
    </citation>
    <scope>NUCLEOTIDE SEQUENCE [LARGE SCALE GENOMIC DNA]</scope>
    <source>
        <strain evidence="1 2">DSM 26424</strain>
    </source>
</reference>
<evidence type="ECO:0000313" key="1">
    <source>
        <dbReference type="EMBL" id="SDJ59589.1"/>
    </source>
</evidence>